<dbReference type="InterPro" id="IPR029130">
    <property type="entry name" value="Acid_ceramidase_N"/>
</dbReference>
<dbReference type="FunFam" id="3.60.60.10:FF:000002">
    <property type="entry name" value="N-acylsphingosine amidohydrolase 1"/>
    <property type="match status" value="1"/>
</dbReference>
<sequence>MYSPFWAAWGHRTGGTRPRVDGGLPPRVARGQHPSRLRGGRGPPRATTGRKVPEPHPPGAELWLGPTTAQGPGGGPGQSRGPNASPDSHPEDSPRLPEGPLFLPHLPRPRRAPVCPCRPVCPALPRLAWCGPVPPVTRRRGEACLEPSWYFLQTPLASRGATGTMLGLGRLTFVLLAAAATCALAQQAPPWTEDCRKSTYPPSGPTYRGPVPWYTINLDLPPYKRWQELMAHKAPALKVLLNSMKNMINAFVPSGKLMQLVDEKLPGLLGSFPGPYEEEMKGIAAVTDIPLGEIISFNIFYEIFTICTSIITEDKQGHLLHGRNMDFGIFLGWNVNNNTWVVTEELKPLTVNLDFQRNNHTVFRASSFAGYVGILTGFRPGLFSLTLNERFGTNGGYVGIIEWILGKKDAMWIGFIVRSVLENGTSYEEAKNILTKTKILAPAYFILGGNKAGEGCVITRDRKQALDIYELNPKQDIWYVLQTNYDRWKSPFFLDDRRTPAKKCLNRITQENISFATIYDVLSTKPVLNKLTVFTTLMDVTKGQFETYLRDCPDPCIGW</sequence>
<protein>
    <recommendedName>
        <fullName evidence="15">Acid ceramidase</fullName>
        <ecNumber evidence="6">3.5.1.23</ecNumber>
    </recommendedName>
</protein>
<feature type="domain" description="Choloylglycine hydrolase/NAAA C-terminal" evidence="18">
    <location>
        <begin position="307"/>
        <end position="548"/>
    </location>
</feature>
<evidence type="ECO:0000256" key="10">
    <source>
        <dbReference type="ARBA" id="ARBA00022919"/>
    </source>
</evidence>
<proteinExistence type="inferred from homology"/>
<evidence type="ECO:0000259" key="18">
    <source>
        <dbReference type="Pfam" id="PF02275"/>
    </source>
</evidence>
<evidence type="ECO:0000256" key="16">
    <source>
        <dbReference type="ARBA" id="ARBA00048057"/>
    </source>
</evidence>
<dbReference type="Pfam" id="PF02275">
    <property type="entry name" value="CBAH"/>
    <property type="match status" value="1"/>
</dbReference>
<comment type="similarity">
    <text evidence="5">Belongs to the acid ceramidase family.</text>
</comment>
<keyword evidence="21" id="KW-1185">Reference proteome</keyword>
<dbReference type="Pfam" id="PF15508">
    <property type="entry name" value="NAAA-beta"/>
    <property type="match status" value="1"/>
</dbReference>
<evidence type="ECO:0000256" key="12">
    <source>
        <dbReference type="ARBA" id="ARBA00023157"/>
    </source>
</evidence>
<dbReference type="PANTHER" id="PTHR28583:SF1">
    <property type="entry name" value="ACID CERAMIDASE"/>
    <property type="match status" value="1"/>
</dbReference>
<dbReference type="GO" id="GO:0006665">
    <property type="term" value="P:sphingolipid metabolic process"/>
    <property type="evidence" value="ECO:0007669"/>
    <property type="project" value="UniProtKB-KW"/>
</dbReference>
<keyword evidence="8" id="KW-0732">Signal</keyword>
<evidence type="ECO:0000256" key="9">
    <source>
        <dbReference type="ARBA" id="ARBA00022801"/>
    </source>
</evidence>
<feature type="region of interest" description="Disordered" evidence="17">
    <location>
        <begin position="1"/>
        <end position="104"/>
    </location>
</feature>
<evidence type="ECO:0000256" key="14">
    <source>
        <dbReference type="ARBA" id="ARBA00023228"/>
    </source>
</evidence>
<dbReference type="GO" id="GO:0005764">
    <property type="term" value="C:lysosome"/>
    <property type="evidence" value="ECO:0007669"/>
    <property type="project" value="UniProtKB-SubCell"/>
</dbReference>
<evidence type="ECO:0000256" key="3">
    <source>
        <dbReference type="ARBA" id="ARBA00004760"/>
    </source>
</evidence>
<comment type="pathway">
    <text evidence="4">Sphingolipid metabolism.</text>
</comment>
<comment type="subcellular location">
    <subcellularLocation>
        <location evidence="1">Lysosome</location>
    </subcellularLocation>
    <subcellularLocation>
        <location evidence="2">Secreted</location>
    </subcellularLocation>
</comment>
<keyword evidence="12" id="KW-1015">Disulfide bond</keyword>
<feature type="domain" description="Acid ceramidase N-terminal" evidence="19">
    <location>
        <begin position="209"/>
        <end position="270"/>
    </location>
</feature>
<reference evidence="20" key="3">
    <citation type="submission" date="2025-09" db="UniProtKB">
        <authorList>
            <consortium name="Ensembl"/>
        </authorList>
    </citation>
    <scope>IDENTIFICATION</scope>
</reference>
<keyword evidence="14" id="KW-0458">Lysosome</keyword>
<dbReference type="OrthoDB" id="5273684at2759"/>
<dbReference type="CDD" id="cd01903">
    <property type="entry name" value="Ntn_AC_NAAA"/>
    <property type="match status" value="1"/>
</dbReference>
<comment type="pathway">
    <text evidence="3">Lipid metabolism; sphingolipid metabolism.</text>
</comment>
<keyword evidence="13" id="KW-0325">Glycoprotein</keyword>
<gene>
    <name evidence="20" type="primary">ASAH1</name>
</gene>
<accession>A0A673SKH7</accession>
<evidence type="ECO:0000313" key="20">
    <source>
        <dbReference type="Ensembl" id="ENSSSUP00005000392.1"/>
    </source>
</evidence>
<evidence type="ECO:0000256" key="1">
    <source>
        <dbReference type="ARBA" id="ARBA00004371"/>
    </source>
</evidence>
<dbReference type="GO" id="GO:0017040">
    <property type="term" value="F:N-acylsphingosine amidohydrolase activity"/>
    <property type="evidence" value="ECO:0007669"/>
    <property type="project" value="UniProtKB-EC"/>
</dbReference>
<name>A0A673SKH7_SURSU</name>
<dbReference type="Gene3D" id="3.60.60.10">
    <property type="entry name" value="Penicillin V Acylase, Chain A"/>
    <property type="match status" value="1"/>
</dbReference>
<keyword evidence="11" id="KW-0443">Lipid metabolism</keyword>
<dbReference type="Proteomes" id="UP000472268">
    <property type="component" value="Chromosome 1"/>
</dbReference>
<evidence type="ECO:0000256" key="7">
    <source>
        <dbReference type="ARBA" id="ARBA00022525"/>
    </source>
</evidence>
<keyword evidence="9" id="KW-0378">Hydrolase</keyword>
<dbReference type="RefSeq" id="XP_029790707.1">
    <property type="nucleotide sequence ID" value="XM_029934847.1"/>
</dbReference>
<dbReference type="Ensembl" id="ENSSSUT00005000481.1">
    <property type="protein sequence ID" value="ENSSSUP00005000392.1"/>
    <property type="gene ID" value="ENSSSUG00005000272.1"/>
</dbReference>
<evidence type="ECO:0000256" key="4">
    <source>
        <dbReference type="ARBA" id="ARBA00004991"/>
    </source>
</evidence>
<comment type="catalytic activity">
    <reaction evidence="16">
        <text>an N-acylsphing-4-enine + H2O = sphing-4-enine + a fatty acid</text>
        <dbReference type="Rhea" id="RHEA:20856"/>
        <dbReference type="ChEBI" id="CHEBI:15377"/>
        <dbReference type="ChEBI" id="CHEBI:28868"/>
        <dbReference type="ChEBI" id="CHEBI:52639"/>
        <dbReference type="ChEBI" id="CHEBI:57756"/>
        <dbReference type="EC" id="3.5.1.23"/>
    </reaction>
</comment>
<dbReference type="EC" id="3.5.1.23" evidence="6"/>
<evidence type="ECO:0000259" key="19">
    <source>
        <dbReference type="Pfam" id="PF15508"/>
    </source>
</evidence>
<evidence type="ECO:0000256" key="8">
    <source>
        <dbReference type="ARBA" id="ARBA00022729"/>
    </source>
</evidence>
<evidence type="ECO:0000256" key="15">
    <source>
        <dbReference type="ARBA" id="ARBA00040588"/>
    </source>
</evidence>
<dbReference type="GO" id="GO:0016020">
    <property type="term" value="C:membrane"/>
    <property type="evidence" value="ECO:0007669"/>
    <property type="project" value="GOC"/>
</dbReference>
<evidence type="ECO:0000256" key="11">
    <source>
        <dbReference type="ARBA" id="ARBA00023098"/>
    </source>
</evidence>
<dbReference type="GO" id="GO:0005576">
    <property type="term" value="C:extracellular region"/>
    <property type="evidence" value="ECO:0007669"/>
    <property type="project" value="UniProtKB-SubCell"/>
</dbReference>
<dbReference type="CTD" id="427"/>
<evidence type="ECO:0000256" key="17">
    <source>
        <dbReference type="SAM" id="MobiDB-lite"/>
    </source>
</evidence>
<keyword evidence="10" id="KW-0746">Sphingolipid metabolism</keyword>
<evidence type="ECO:0000256" key="13">
    <source>
        <dbReference type="ARBA" id="ARBA00023180"/>
    </source>
</evidence>
<keyword evidence="7" id="KW-0964">Secreted</keyword>
<evidence type="ECO:0000256" key="6">
    <source>
        <dbReference type="ARBA" id="ARBA00011891"/>
    </source>
</evidence>
<dbReference type="GeneID" id="115287974"/>
<evidence type="ECO:0000313" key="21">
    <source>
        <dbReference type="Proteomes" id="UP000472268"/>
    </source>
</evidence>
<organism evidence="20 21">
    <name type="scientific">Suricata suricatta</name>
    <name type="common">Meerkat</name>
    <dbReference type="NCBI Taxonomy" id="37032"/>
    <lineage>
        <taxon>Eukaryota</taxon>
        <taxon>Metazoa</taxon>
        <taxon>Chordata</taxon>
        <taxon>Craniata</taxon>
        <taxon>Vertebrata</taxon>
        <taxon>Euteleostomi</taxon>
        <taxon>Mammalia</taxon>
        <taxon>Eutheria</taxon>
        <taxon>Laurasiatheria</taxon>
        <taxon>Carnivora</taxon>
        <taxon>Feliformia</taxon>
        <taxon>Herpestidae</taxon>
        <taxon>Suricata</taxon>
    </lineage>
</organism>
<reference evidence="20" key="2">
    <citation type="submission" date="2025-08" db="UniProtKB">
        <authorList>
            <consortium name="Ensembl"/>
        </authorList>
    </citation>
    <scope>IDENTIFICATION</scope>
</reference>
<evidence type="ECO:0000256" key="5">
    <source>
        <dbReference type="ARBA" id="ARBA00005730"/>
    </source>
</evidence>
<evidence type="ECO:0000256" key="2">
    <source>
        <dbReference type="ARBA" id="ARBA00004613"/>
    </source>
</evidence>
<reference evidence="20 21" key="1">
    <citation type="submission" date="2019-05" db="EMBL/GenBank/DDBJ databases">
        <title>A Chromosome-scale Meerkat (S. suricatta) Genome Assembly.</title>
        <authorList>
            <person name="Dudchenko O."/>
            <person name="Lieberman Aiden E."/>
            <person name="Tung J."/>
            <person name="Barreiro L.B."/>
            <person name="Clutton-Brock T.H."/>
        </authorList>
    </citation>
    <scope>NUCLEOTIDE SEQUENCE [LARGE SCALE GENOMIC DNA]</scope>
</reference>
<dbReference type="InterPro" id="IPR029132">
    <property type="entry name" value="CBAH/NAAA_C"/>
</dbReference>
<dbReference type="PANTHER" id="PTHR28583">
    <property type="entry name" value="ACID AMIDASE"/>
    <property type="match status" value="1"/>
</dbReference>
<dbReference type="AlphaFoldDB" id="A0A673SKH7"/>